<dbReference type="OrthoDB" id="120974at2759"/>
<gene>
    <name evidence="1" type="ORF">Pfra01_002036300</name>
</gene>
<organism evidence="1 2">
    <name type="scientific">Phytophthora fragariaefolia</name>
    <dbReference type="NCBI Taxonomy" id="1490495"/>
    <lineage>
        <taxon>Eukaryota</taxon>
        <taxon>Sar</taxon>
        <taxon>Stramenopiles</taxon>
        <taxon>Oomycota</taxon>
        <taxon>Peronosporomycetes</taxon>
        <taxon>Peronosporales</taxon>
        <taxon>Peronosporaceae</taxon>
        <taxon>Phytophthora</taxon>
    </lineage>
</organism>
<evidence type="ECO:0000313" key="1">
    <source>
        <dbReference type="EMBL" id="GMF50823.1"/>
    </source>
</evidence>
<protein>
    <submittedName>
        <fullName evidence="1">Unnamed protein product</fullName>
    </submittedName>
</protein>
<sequence length="201" mass="22601">MLSQHSSDLETFPHLVNALSGPEHVDVVKEVSSDRSESIIEHSRLPVLVKDAAVDDGHAADEDEERAIDQATIAKMRAEMEAINLRLNYRDWFQGGKTLEQVRAILRLPAKGDAVGHVNWVAFQNYLKYVQEMEVKAANAAKVAQIKQKLTFKGWFLEGKSFTQVRAILGLPAKGEAVGHPNWQTFLAYLEFVKAYSKQFH</sequence>
<name>A0A9W6Y2J0_9STRA</name>
<dbReference type="EMBL" id="BSXT01002778">
    <property type="protein sequence ID" value="GMF50823.1"/>
    <property type="molecule type" value="Genomic_DNA"/>
</dbReference>
<keyword evidence="2" id="KW-1185">Reference proteome</keyword>
<evidence type="ECO:0000313" key="2">
    <source>
        <dbReference type="Proteomes" id="UP001165121"/>
    </source>
</evidence>
<dbReference type="AlphaFoldDB" id="A0A9W6Y2J0"/>
<comment type="caution">
    <text evidence="1">The sequence shown here is derived from an EMBL/GenBank/DDBJ whole genome shotgun (WGS) entry which is preliminary data.</text>
</comment>
<dbReference type="Proteomes" id="UP001165121">
    <property type="component" value="Unassembled WGS sequence"/>
</dbReference>
<reference evidence="1" key="1">
    <citation type="submission" date="2023-04" db="EMBL/GenBank/DDBJ databases">
        <title>Phytophthora fragariaefolia NBRC 109709.</title>
        <authorList>
            <person name="Ichikawa N."/>
            <person name="Sato H."/>
            <person name="Tonouchi N."/>
        </authorList>
    </citation>
    <scope>NUCLEOTIDE SEQUENCE</scope>
    <source>
        <strain evidence="1">NBRC 109709</strain>
    </source>
</reference>
<proteinExistence type="predicted"/>
<accession>A0A9W6Y2J0</accession>